<protein>
    <submittedName>
        <fullName evidence="2">Uncharacterized protein</fullName>
    </submittedName>
</protein>
<sequence>MLSVFILAILIIALLAFLWYGWKNHKFGEHYGIYWIASGLAIVLLVIHVFKREQYQNLMPIVAGDVIIILTFVMAGIIGYKQKS</sequence>
<feature type="transmembrane region" description="Helical" evidence="1">
    <location>
        <begin position="62"/>
        <end position="80"/>
    </location>
</feature>
<keyword evidence="1" id="KW-0812">Transmembrane</keyword>
<comment type="caution">
    <text evidence="2">The sequence shown here is derived from an EMBL/GenBank/DDBJ whole genome shotgun (WGS) entry which is preliminary data.</text>
</comment>
<evidence type="ECO:0000313" key="3">
    <source>
        <dbReference type="Proteomes" id="UP001198200"/>
    </source>
</evidence>
<reference evidence="2 3" key="1">
    <citation type="submission" date="2021-10" db="EMBL/GenBank/DDBJ databases">
        <title>Anaerobic single-cell dispensing facilitates the cultivation of human gut bacteria.</title>
        <authorList>
            <person name="Afrizal A."/>
        </authorList>
    </citation>
    <scope>NUCLEOTIDE SEQUENCE [LARGE SCALE GENOMIC DNA]</scope>
    <source>
        <strain evidence="2 3">CLA-AA-H224</strain>
    </source>
</reference>
<dbReference type="Proteomes" id="UP001198200">
    <property type="component" value="Unassembled WGS sequence"/>
</dbReference>
<keyword evidence="1" id="KW-1133">Transmembrane helix</keyword>
<dbReference type="EMBL" id="JAJEQN010000056">
    <property type="protein sequence ID" value="MCC2222915.1"/>
    <property type="molecule type" value="Genomic_DNA"/>
</dbReference>
<evidence type="ECO:0000256" key="1">
    <source>
        <dbReference type="SAM" id="Phobius"/>
    </source>
</evidence>
<keyword evidence="1" id="KW-0472">Membrane</keyword>
<evidence type="ECO:0000313" key="2">
    <source>
        <dbReference type="EMBL" id="MCC2222915.1"/>
    </source>
</evidence>
<proteinExistence type="predicted"/>
<feature type="transmembrane region" description="Helical" evidence="1">
    <location>
        <begin position="6"/>
        <end position="22"/>
    </location>
</feature>
<dbReference type="AlphaFoldDB" id="A0AAE3E6R9"/>
<feature type="transmembrane region" description="Helical" evidence="1">
    <location>
        <begin position="31"/>
        <end position="50"/>
    </location>
</feature>
<gene>
    <name evidence="2" type="ORF">LKD48_15020</name>
</gene>
<organism evidence="2 3">
    <name type="scientific">Anthropogastromicrobium aceti</name>
    <dbReference type="NCBI Taxonomy" id="2981768"/>
    <lineage>
        <taxon>Bacteria</taxon>
        <taxon>Bacillati</taxon>
        <taxon>Bacillota</taxon>
        <taxon>Clostridia</taxon>
        <taxon>Lachnospirales</taxon>
        <taxon>Lachnospiraceae</taxon>
        <taxon>Anthropogastromicrobium</taxon>
    </lineage>
</organism>
<name>A0AAE3E6R9_9FIRM</name>
<dbReference type="RefSeq" id="WP_308732468.1">
    <property type="nucleotide sequence ID" value="NZ_JAJEQN010000056.1"/>
</dbReference>
<accession>A0AAE3E6R9</accession>
<keyword evidence="3" id="KW-1185">Reference proteome</keyword>